<evidence type="ECO:0000256" key="1">
    <source>
        <dbReference type="SAM" id="MobiDB-lite"/>
    </source>
</evidence>
<accession>A0A150FW04</accession>
<gene>
    <name evidence="2" type="ORF">GPECTOR_504g469</name>
</gene>
<comment type="caution">
    <text evidence="2">The sequence shown here is derived from an EMBL/GenBank/DDBJ whole genome shotgun (WGS) entry which is preliminary data.</text>
</comment>
<evidence type="ECO:0000313" key="2">
    <source>
        <dbReference type="EMBL" id="KXZ41385.1"/>
    </source>
</evidence>
<dbReference type="Proteomes" id="UP000075714">
    <property type="component" value="Unassembled WGS sequence"/>
</dbReference>
<proteinExistence type="predicted"/>
<reference evidence="3" key="1">
    <citation type="journal article" date="2016" name="Nat. Commun.">
        <title>The Gonium pectorale genome demonstrates co-option of cell cycle regulation during the evolution of multicellularity.</title>
        <authorList>
            <person name="Hanschen E.R."/>
            <person name="Marriage T.N."/>
            <person name="Ferris P.J."/>
            <person name="Hamaji T."/>
            <person name="Toyoda A."/>
            <person name="Fujiyama A."/>
            <person name="Neme R."/>
            <person name="Noguchi H."/>
            <person name="Minakuchi Y."/>
            <person name="Suzuki M."/>
            <person name="Kawai-Toyooka H."/>
            <person name="Smith D.R."/>
            <person name="Sparks H."/>
            <person name="Anderson J."/>
            <person name="Bakaric R."/>
            <person name="Luria V."/>
            <person name="Karger A."/>
            <person name="Kirschner M.W."/>
            <person name="Durand P.M."/>
            <person name="Michod R.E."/>
            <person name="Nozaki H."/>
            <person name="Olson B.J."/>
        </authorList>
    </citation>
    <scope>NUCLEOTIDE SEQUENCE [LARGE SCALE GENOMIC DNA]</scope>
    <source>
        <strain evidence="3">NIES-2863</strain>
    </source>
</reference>
<keyword evidence="3" id="KW-1185">Reference proteome</keyword>
<feature type="region of interest" description="Disordered" evidence="1">
    <location>
        <begin position="53"/>
        <end position="110"/>
    </location>
</feature>
<protein>
    <submittedName>
        <fullName evidence="2">Uncharacterized protein</fullName>
    </submittedName>
</protein>
<evidence type="ECO:0000313" key="3">
    <source>
        <dbReference type="Proteomes" id="UP000075714"/>
    </source>
</evidence>
<sequence>MACAVAMRCPAANMKFKGDATELVDRLVEACQTVKPVAGKILERELQPFSFEGCPPLPSKAPSARSPRGSPRCSPPKQAKVARKEAPSCSPIPSRGSLDVRTPKPTAPSSRFVSIGSADDLARVLTGTGNNAFSDQEDAILASAKACPGFFSSPRPCEIPMPTSTLLVKATLVKA</sequence>
<dbReference type="OrthoDB" id="535679at2759"/>
<dbReference type="AlphaFoldDB" id="A0A150FW04"/>
<dbReference type="EMBL" id="LSYV01000501">
    <property type="protein sequence ID" value="KXZ41385.1"/>
    <property type="molecule type" value="Genomic_DNA"/>
</dbReference>
<feature type="compositionally biased region" description="Low complexity" evidence="1">
    <location>
        <begin position="60"/>
        <end position="76"/>
    </location>
</feature>
<name>A0A150FW04_GONPE</name>
<organism evidence="2 3">
    <name type="scientific">Gonium pectorale</name>
    <name type="common">Green alga</name>
    <dbReference type="NCBI Taxonomy" id="33097"/>
    <lineage>
        <taxon>Eukaryota</taxon>
        <taxon>Viridiplantae</taxon>
        <taxon>Chlorophyta</taxon>
        <taxon>core chlorophytes</taxon>
        <taxon>Chlorophyceae</taxon>
        <taxon>CS clade</taxon>
        <taxon>Chlamydomonadales</taxon>
        <taxon>Volvocaceae</taxon>
        <taxon>Gonium</taxon>
    </lineage>
</organism>